<evidence type="ECO:0000313" key="1">
    <source>
        <dbReference type="EMBL" id="GFH16029.1"/>
    </source>
</evidence>
<feature type="non-terminal residue" evidence="1">
    <location>
        <position position="68"/>
    </location>
</feature>
<organism evidence="1 2">
    <name type="scientific">Haematococcus lacustris</name>
    <name type="common">Green alga</name>
    <name type="synonym">Haematococcus pluvialis</name>
    <dbReference type="NCBI Taxonomy" id="44745"/>
    <lineage>
        <taxon>Eukaryota</taxon>
        <taxon>Viridiplantae</taxon>
        <taxon>Chlorophyta</taxon>
        <taxon>core chlorophytes</taxon>
        <taxon>Chlorophyceae</taxon>
        <taxon>CS clade</taxon>
        <taxon>Chlamydomonadales</taxon>
        <taxon>Haematococcaceae</taxon>
        <taxon>Haematococcus</taxon>
    </lineage>
</organism>
<proteinExistence type="predicted"/>
<comment type="caution">
    <text evidence="1">The sequence shown here is derived from an EMBL/GenBank/DDBJ whole genome shotgun (WGS) entry which is preliminary data.</text>
</comment>
<name>A0A699Z9X5_HAELA</name>
<dbReference type="AlphaFoldDB" id="A0A699Z9X5"/>
<accession>A0A699Z9X5</accession>
<dbReference type="EMBL" id="BLLF01000934">
    <property type="protein sequence ID" value="GFH16029.1"/>
    <property type="molecule type" value="Genomic_DNA"/>
</dbReference>
<keyword evidence="2" id="KW-1185">Reference proteome</keyword>
<sequence length="68" mass="7370">MRPAMAWSVSSMSRWSHASAADDKLSSGHVQPQPSRRCGAMFLPETSLPVPAGVCIRWPGAGVLHVRR</sequence>
<evidence type="ECO:0000313" key="2">
    <source>
        <dbReference type="Proteomes" id="UP000485058"/>
    </source>
</evidence>
<gene>
    <name evidence="1" type="ORF">HaLaN_12373</name>
</gene>
<feature type="non-terminal residue" evidence="1">
    <location>
        <position position="1"/>
    </location>
</feature>
<reference evidence="1 2" key="1">
    <citation type="submission" date="2020-02" db="EMBL/GenBank/DDBJ databases">
        <title>Draft genome sequence of Haematococcus lacustris strain NIES-144.</title>
        <authorList>
            <person name="Morimoto D."/>
            <person name="Nakagawa S."/>
            <person name="Yoshida T."/>
            <person name="Sawayama S."/>
        </authorList>
    </citation>
    <scope>NUCLEOTIDE SEQUENCE [LARGE SCALE GENOMIC DNA]</scope>
    <source>
        <strain evidence="1 2">NIES-144</strain>
    </source>
</reference>
<dbReference type="Proteomes" id="UP000485058">
    <property type="component" value="Unassembled WGS sequence"/>
</dbReference>
<protein>
    <submittedName>
        <fullName evidence="1">Uncharacterized protein</fullName>
    </submittedName>
</protein>